<dbReference type="CDD" id="cd13132">
    <property type="entry name" value="MATE_eukaryotic"/>
    <property type="match status" value="1"/>
</dbReference>
<feature type="transmembrane region" description="Helical" evidence="6">
    <location>
        <begin position="185"/>
        <end position="202"/>
    </location>
</feature>
<dbReference type="Pfam" id="PF01554">
    <property type="entry name" value="MatE"/>
    <property type="match status" value="2"/>
</dbReference>
<dbReference type="InterPro" id="IPR002528">
    <property type="entry name" value="MATE_fam"/>
</dbReference>
<keyword evidence="4 6" id="KW-1133">Transmembrane helix</keyword>
<name>A0A8T0VUM7_PANVG</name>
<sequence>MGRRRAGDDHAAGPSEADGRLEALLSGAGDGGVVSDPWPQRMSAAAALELRLLAPLAAPAVAVYMLAAATTSSTQIFCGHLGNVQLAAASLGNNGIQLFAYGLMLGMGSAVETLCGQAYGAERYEMLGVYLQRATVLLTAAGLEIAGAAAEFAYGLVPQIFAFATNCPVQKFLQAQSIVAPRPSAYILAASLALHVALSWLATRVMGLGLLGASLTLSLTWWAFVLGQFAYVVWSPRCRATWAGLTWAAFADLPGFAKLSAASAVMLVLEVWYFQVLILLAGMLPDPQVALDALTVCTSIQSWVFMISAGLQAAASVKVGNELGAGNPRSAAFSAWVVTAVSAFVSAVASLVTFLLRDKLSYDFTGGEAVSRAVADLCPLLVGTIVLCGIQPVLSGVRGFSWPAVRKSFYLSNNAVRAVLPPQVNKDAYINIGCYYLIGIPLGALLGFKFDFGMIGGTLMQTLILIWITFRTDWNREVEEARKRLDKWDDTRQPLLANKE</sequence>
<keyword evidence="8" id="KW-1185">Reference proteome</keyword>
<dbReference type="GO" id="GO:1990961">
    <property type="term" value="P:xenobiotic detoxification by transmembrane export across the plasma membrane"/>
    <property type="evidence" value="ECO:0007669"/>
    <property type="project" value="InterPro"/>
</dbReference>
<evidence type="ECO:0000256" key="2">
    <source>
        <dbReference type="ARBA" id="ARBA00010199"/>
    </source>
</evidence>
<dbReference type="InterPro" id="IPR045069">
    <property type="entry name" value="MATE_euk"/>
</dbReference>
<dbReference type="AlphaFoldDB" id="A0A8T0VUM7"/>
<keyword evidence="3 6" id="KW-0812">Transmembrane</keyword>
<feature type="transmembrane region" description="Helical" evidence="6">
    <location>
        <begin position="335"/>
        <end position="356"/>
    </location>
</feature>
<evidence type="ECO:0000256" key="6">
    <source>
        <dbReference type="RuleBase" id="RU004914"/>
    </source>
</evidence>
<proteinExistence type="inferred from homology"/>
<feature type="transmembrane region" description="Helical" evidence="6">
    <location>
        <begin position="263"/>
        <end position="281"/>
    </location>
</feature>
<feature type="transmembrane region" description="Helical" evidence="6">
    <location>
        <begin position="377"/>
        <end position="394"/>
    </location>
</feature>
<gene>
    <name evidence="7" type="ORF">PVAP13_2NG513500</name>
</gene>
<dbReference type="GO" id="GO:0015297">
    <property type="term" value="F:antiporter activity"/>
    <property type="evidence" value="ECO:0007669"/>
    <property type="project" value="InterPro"/>
</dbReference>
<evidence type="ECO:0000256" key="4">
    <source>
        <dbReference type="ARBA" id="ARBA00022989"/>
    </source>
</evidence>
<keyword evidence="5 6" id="KW-0472">Membrane</keyword>
<feature type="transmembrane region" description="Helical" evidence="6">
    <location>
        <begin position="428"/>
        <end position="445"/>
    </location>
</feature>
<comment type="caution">
    <text evidence="7">The sequence shown here is derived from an EMBL/GenBank/DDBJ whole genome shotgun (WGS) entry which is preliminary data.</text>
</comment>
<dbReference type="GO" id="GO:0042910">
    <property type="term" value="F:xenobiotic transmembrane transporter activity"/>
    <property type="evidence" value="ECO:0007669"/>
    <property type="project" value="InterPro"/>
</dbReference>
<comment type="caution">
    <text evidence="6">Lacks conserved residue(s) required for the propagation of feature annotation.</text>
</comment>
<dbReference type="GO" id="GO:0016020">
    <property type="term" value="C:membrane"/>
    <property type="evidence" value="ECO:0007669"/>
    <property type="project" value="UniProtKB-SubCell"/>
</dbReference>
<feature type="transmembrane region" description="Helical" evidence="6">
    <location>
        <begin position="208"/>
        <end position="233"/>
    </location>
</feature>
<evidence type="ECO:0000256" key="3">
    <source>
        <dbReference type="ARBA" id="ARBA00022692"/>
    </source>
</evidence>
<dbReference type="PANTHER" id="PTHR11206">
    <property type="entry name" value="MULTIDRUG RESISTANCE PROTEIN"/>
    <property type="match status" value="1"/>
</dbReference>
<evidence type="ECO:0000256" key="5">
    <source>
        <dbReference type="ARBA" id="ARBA00023136"/>
    </source>
</evidence>
<comment type="subcellular location">
    <subcellularLocation>
        <location evidence="1">Membrane</location>
        <topology evidence="1">Multi-pass membrane protein</topology>
    </subcellularLocation>
</comment>
<comment type="similarity">
    <text evidence="2 6">Belongs to the multi antimicrobial extrusion (MATE) (TC 2.A.66.1) family.</text>
</comment>
<organism evidence="7 8">
    <name type="scientific">Panicum virgatum</name>
    <name type="common">Blackwell switchgrass</name>
    <dbReference type="NCBI Taxonomy" id="38727"/>
    <lineage>
        <taxon>Eukaryota</taxon>
        <taxon>Viridiplantae</taxon>
        <taxon>Streptophyta</taxon>
        <taxon>Embryophyta</taxon>
        <taxon>Tracheophyta</taxon>
        <taxon>Spermatophyta</taxon>
        <taxon>Magnoliopsida</taxon>
        <taxon>Liliopsida</taxon>
        <taxon>Poales</taxon>
        <taxon>Poaceae</taxon>
        <taxon>PACMAD clade</taxon>
        <taxon>Panicoideae</taxon>
        <taxon>Panicodae</taxon>
        <taxon>Paniceae</taxon>
        <taxon>Panicinae</taxon>
        <taxon>Panicum</taxon>
        <taxon>Panicum sect. Hiantes</taxon>
    </lineage>
</organism>
<evidence type="ECO:0000256" key="1">
    <source>
        <dbReference type="ARBA" id="ARBA00004141"/>
    </source>
</evidence>
<protein>
    <recommendedName>
        <fullName evidence="6">Protein DETOXIFICATION</fullName>
    </recommendedName>
    <alternativeName>
        <fullName evidence="6">Multidrug and toxic compound extrusion protein</fullName>
    </alternativeName>
</protein>
<evidence type="ECO:0000313" key="8">
    <source>
        <dbReference type="Proteomes" id="UP000823388"/>
    </source>
</evidence>
<evidence type="ECO:0000313" key="7">
    <source>
        <dbReference type="EMBL" id="KAG2637336.1"/>
    </source>
</evidence>
<accession>A0A8T0VUM7</accession>
<dbReference type="Proteomes" id="UP000823388">
    <property type="component" value="Chromosome 2N"/>
</dbReference>
<reference evidence="7" key="1">
    <citation type="submission" date="2020-05" db="EMBL/GenBank/DDBJ databases">
        <title>WGS assembly of Panicum virgatum.</title>
        <authorList>
            <person name="Lovell J.T."/>
            <person name="Jenkins J."/>
            <person name="Shu S."/>
            <person name="Juenger T.E."/>
            <person name="Schmutz J."/>
        </authorList>
    </citation>
    <scope>NUCLEOTIDE SEQUENCE</scope>
    <source>
        <strain evidence="7">AP13</strain>
    </source>
</reference>
<feature type="transmembrane region" description="Helical" evidence="6">
    <location>
        <begin position="293"/>
        <end position="315"/>
    </location>
</feature>
<dbReference type="EMBL" id="CM029040">
    <property type="protein sequence ID" value="KAG2637336.1"/>
    <property type="molecule type" value="Genomic_DNA"/>
</dbReference>